<dbReference type="KEGG" id="obg:Verru16b_03225"/>
<gene>
    <name evidence="2" type="ORF">Verru16b_03225</name>
</gene>
<dbReference type="Gene3D" id="3.90.70.10">
    <property type="entry name" value="Cysteine proteinases"/>
    <property type="match status" value="1"/>
</dbReference>
<organism evidence="2 3">
    <name type="scientific">Lacunisphaera limnophila</name>
    <dbReference type="NCBI Taxonomy" id="1838286"/>
    <lineage>
        <taxon>Bacteria</taxon>
        <taxon>Pseudomonadati</taxon>
        <taxon>Verrucomicrobiota</taxon>
        <taxon>Opitutia</taxon>
        <taxon>Opitutales</taxon>
        <taxon>Opitutaceae</taxon>
        <taxon>Lacunisphaera</taxon>
    </lineage>
</organism>
<proteinExistence type="predicted"/>
<accession>A0A1D8AZ19</accession>
<protein>
    <recommendedName>
        <fullName evidence="4">Papain family cysteine protease</fullName>
    </recommendedName>
</protein>
<dbReference type="AlphaFoldDB" id="A0A1D8AZ19"/>
<dbReference type="CDD" id="cd02619">
    <property type="entry name" value="Peptidase_C1"/>
    <property type="match status" value="1"/>
</dbReference>
<evidence type="ECO:0000313" key="3">
    <source>
        <dbReference type="Proteomes" id="UP000095228"/>
    </source>
</evidence>
<dbReference type="SUPFAM" id="SSF54001">
    <property type="entry name" value="Cysteine proteinases"/>
    <property type="match status" value="1"/>
</dbReference>
<reference evidence="2 3" key="1">
    <citation type="submission" date="2016-06" db="EMBL/GenBank/DDBJ databases">
        <title>Three novel species with peptidoglycan cell walls form the new genus Lacunisphaera gen. nov. in the family Opitutaceae of the verrucomicrobial subdivision 4.</title>
        <authorList>
            <person name="Rast P."/>
            <person name="Gloeckner I."/>
            <person name="Jogler M."/>
            <person name="Boedeker C."/>
            <person name="Jeske O."/>
            <person name="Wiegand S."/>
            <person name="Reinhardt R."/>
            <person name="Schumann P."/>
            <person name="Rohde M."/>
            <person name="Spring S."/>
            <person name="Gloeckner F.O."/>
            <person name="Jogler C."/>
        </authorList>
    </citation>
    <scope>NUCLEOTIDE SEQUENCE [LARGE SCALE GENOMIC DNA]</scope>
    <source>
        <strain evidence="2 3">IG16b</strain>
    </source>
</reference>
<sequence length="475" mass="51345">MKPKRAISPKFLRGLKGLRKAERERLALRGIREADQLACLLHSQPELVAQYTSTDAKLTSVWGDSSVRRIHVEPVELTRQIKAHSRSFGAVRRPRKNPDQVALRPNAISQLLGLQLEQHGGLPAEVDMTASIPYIHDQGVNPACVGHAATAAVEMHTGDVLSGSYVYLHSKALDGHPHEDGTTLEAGIEALSQFGACKLATWPGADAEMRSLDGLGLPDEAADEEASGFGISAARSGPIDTIHGIKTALAYGTAGQGRPVLAAVPVYASWDAAFRTGTVSLRLGEDDTLLGWHAILLVGYRDDHEAPGGGHFLFQNSWGEGWASASPHRDGVGSIPYAYFEENETETHYLEPAVLNSANVVVGMASRYTALVPIVGFMALCGLFLWPFGLAHPHASTLSEVSTPQRQDLARPLRLPSDPRTVSSSLAIPSDTWETLDAEHKLLDHDLAEYVSVVHKDFPEGKAVFRTKSRSTYAK</sequence>
<name>A0A1D8AZ19_9BACT</name>
<dbReference type="InterPro" id="IPR038765">
    <property type="entry name" value="Papain-like_cys_pep_sf"/>
</dbReference>
<dbReference type="OrthoDB" id="189262at2"/>
<keyword evidence="3" id="KW-1185">Reference proteome</keyword>
<dbReference type="STRING" id="1838286.Verru16b_03225"/>
<evidence type="ECO:0000313" key="2">
    <source>
        <dbReference type="EMBL" id="AOS46129.1"/>
    </source>
</evidence>
<feature type="transmembrane region" description="Helical" evidence="1">
    <location>
        <begin position="368"/>
        <end position="389"/>
    </location>
</feature>
<evidence type="ECO:0008006" key="4">
    <source>
        <dbReference type="Google" id="ProtNLM"/>
    </source>
</evidence>
<dbReference type="EMBL" id="CP016094">
    <property type="protein sequence ID" value="AOS46129.1"/>
    <property type="molecule type" value="Genomic_DNA"/>
</dbReference>
<keyword evidence="1" id="KW-1133">Transmembrane helix</keyword>
<dbReference type="RefSeq" id="WP_157772484.1">
    <property type="nucleotide sequence ID" value="NZ_CP016094.1"/>
</dbReference>
<dbReference type="Proteomes" id="UP000095228">
    <property type="component" value="Chromosome"/>
</dbReference>
<evidence type="ECO:0000256" key="1">
    <source>
        <dbReference type="SAM" id="Phobius"/>
    </source>
</evidence>
<keyword evidence="1" id="KW-0812">Transmembrane</keyword>
<keyword evidence="1" id="KW-0472">Membrane</keyword>